<name>A0A7Y6TU46_9GAMM</name>
<dbReference type="GeneID" id="57347742"/>
<dbReference type="EMBL" id="JABWPM010000039">
    <property type="protein sequence ID" value="NUY99001.1"/>
    <property type="molecule type" value="Genomic_DNA"/>
</dbReference>
<reference evidence="3 4" key="1">
    <citation type="submission" date="2020-05" db="EMBL/GenBank/DDBJ databases">
        <title>Whole Genome Sequences of Enterobacteriales Associated with the International Space Station.</title>
        <authorList>
            <person name="Bharadwaj A."/>
            <person name="Daudu R."/>
            <person name="Singh N."/>
            <person name="Wood J."/>
            <person name="Debieu M."/>
            <person name="Mason C."/>
            <person name="Wang C."/>
            <person name="Venkateswaran K."/>
        </authorList>
    </citation>
    <scope>NUCLEOTIDE SEQUENCE [LARGE SCALE GENOMIC DNA]</scope>
    <source>
        <strain evidence="3 4">IF5SW-B1</strain>
    </source>
</reference>
<accession>A0A7Y6TU46</accession>
<evidence type="ECO:0000259" key="2">
    <source>
        <dbReference type="Pfam" id="PF01051"/>
    </source>
</evidence>
<gene>
    <name evidence="3" type="ORF">HU668_21405</name>
</gene>
<evidence type="ECO:0000313" key="4">
    <source>
        <dbReference type="Proteomes" id="UP000566985"/>
    </source>
</evidence>
<comment type="similarity">
    <text evidence="1">Belongs to the initiator RepB protein family.</text>
</comment>
<dbReference type="GO" id="GO:0006270">
    <property type="term" value="P:DNA replication initiation"/>
    <property type="evidence" value="ECO:0007669"/>
    <property type="project" value="InterPro"/>
</dbReference>
<dbReference type="GO" id="GO:0003887">
    <property type="term" value="F:DNA-directed DNA polymerase activity"/>
    <property type="evidence" value="ECO:0007669"/>
    <property type="project" value="InterPro"/>
</dbReference>
<evidence type="ECO:0000256" key="1">
    <source>
        <dbReference type="ARBA" id="ARBA00038283"/>
    </source>
</evidence>
<proteinExistence type="inferred from homology"/>
<organism evidence="3 4">
    <name type="scientific">Pantoea brenneri</name>
    <dbReference type="NCBI Taxonomy" id="472694"/>
    <lineage>
        <taxon>Bacteria</taxon>
        <taxon>Pseudomonadati</taxon>
        <taxon>Pseudomonadota</taxon>
        <taxon>Gammaproteobacteria</taxon>
        <taxon>Enterobacterales</taxon>
        <taxon>Erwiniaceae</taxon>
        <taxon>Pantoea</taxon>
    </lineage>
</organism>
<dbReference type="Proteomes" id="UP000566985">
    <property type="component" value="Unassembled WGS sequence"/>
</dbReference>
<evidence type="ECO:0000313" key="3">
    <source>
        <dbReference type="EMBL" id="NUY99001.1"/>
    </source>
</evidence>
<protein>
    <submittedName>
        <fullName evidence="3">RepB family plasmid replication initiator protein</fullName>
    </submittedName>
</protein>
<dbReference type="AlphaFoldDB" id="A0A7Y6TU46"/>
<feature type="domain" description="Initiator Rep protein WH1" evidence="2">
    <location>
        <begin position="116"/>
        <end position="224"/>
    </location>
</feature>
<dbReference type="Pfam" id="PF01051">
    <property type="entry name" value="Rep3_N"/>
    <property type="match status" value="1"/>
</dbReference>
<dbReference type="RefSeq" id="WP_069729824.1">
    <property type="nucleotide sequence ID" value="NZ_JABWPE010000039.1"/>
</dbReference>
<sequence length="358" mass="40603">MPKKEPDILNIAEAFSETDKRTGEVVTLMPNSNNTVQPVALMRLGLFVPTLKSTARSQKNQMNAMDVTQDLKQLSLVRSEGYDNIKILGARLDMDNDFKTWVGIIRAFATHECLGDTVTLSFVEFAKLCGIPSVRLSSKLRNRLDASLTRIASNTLTFTSKGGENYTTHLVQSAKYSIKKDTVTLQADPKIFELYQFDRKVLLQLKAINELARKESAQALYTFIESLPPKPAPISMARLRARLNLTSRVITQNATVRKAMEQLKEIGYLDYTETKRGSSVYFWVHYRHPKLRPAELPLSQSGLIDDDMDDYDDIDSDTELMDMSLPDIIPEEEESSELVMVSREEKELLNKIRKEKKG</sequence>
<comment type="caution">
    <text evidence="3">The sequence shown here is derived from an EMBL/GenBank/DDBJ whole genome shotgun (WGS) entry which is preliminary data.</text>
</comment>
<dbReference type="InterPro" id="IPR000525">
    <property type="entry name" value="Initiator_Rep_WH1"/>
</dbReference>